<reference evidence="7" key="1">
    <citation type="journal article" date="2015" name="Nature">
        <title>Complex archaea that bridge the gap between prokaryotes and eukaryotes.</title>
        <authorList>
            <person name="Spang A."/>
            <person name="Saw J.H."/>
            <person name="Jorgensen S.L."/>
            <person name="Zaremba-Niedzwiedzka K."/>
            <person name="Martijn J."/>
            <person name="Lind A.E."/>
            <person name="van Eijk R."/>
            <person name="Schleper C."/>
            <person name="Guy L."/>
            <person name="Ettema T.J."/>
        </authorList>
    </citation>
    <scope>NUCLEOTIDE SEQUENCE</scope>
</reference>
<dbReference type="AlphaFoldDB" id="A0A0F8XM39"/>
<evidence type="ECO:0000256" key="5">
    <source>
        <dbReference type="ARBA" id="ARBA00023136"/>
    </source>
</evidence>
<evidence type="ECO:0000313" key="7">
    <source>
        <dbReference type="EMBL" id="KKK62175.1"/>
    </source>
</evidence>
<keyword evidence="2" id="KW-1003">Cell membrane</keyword>
<proteinExistence type="predicted"/>
<evidence type="ECO:0000256" key="3">
    <source>
        <dbReference type="ARBA" id="ARBA00022692"/>
    </source>
</evidence>
<sequence>LEGVGLRVEALHRNADVPRREKDPGRGRSARVRLAGWVLIERMFDLSAVLVLCILGVVYMVFAGGVALAGGKGLPPWLLLSCPPLLAVALGVPLLIRFRPAGLWRMLTRILPGKAKELAEVRLTGRQFGGFFLVSLLSEIISVLTVYFCLRAYTQIDLLTACAVAPLVMLHNVIPATPGGFGVREALAVAIMVDLLALPGLTAPQVLAAYLTNPIMVLVIPGAVGIVAAWLAGMMRSLDAEAAP</sequence>
<feature type="transmembrane region" description="Helical" evidence="6">
    <location>
        <begin position="77"/>
        <end position="96"/>
    </location>
</feature>
<evidence type="ECO:0008006" key="8">
    <source>
        <dbReference type="Google" id="ProtNLM"/>
    </source>
</evidence>
<evidence type="ECO:0000256" key="2">
    <source>
        <dbReference type="ARBA" id="ARBA00022475"/>
    </source>
</evidence>
<gene>
    <name evidence="7" type="ORF">LCGC14_3006950</name>
</gene>
<feature type="transmembrane region" description="Helical" evidence="6">
    <location>
        <begin position="128"/>
        <end position="150"/>
    </location>
</feature>
<keyword evidence="4 6" id="KW-1133">Transmembrane helix</keyword>
<name>A0A0F8XM39_9ZZZZ</name>
<dbReference type="InterPro" id="IPR022791">
    <property type="entry name" value="L-PG_synthase/AglD"/>
</dbReference>
<accession>A0A0F8XM39</accession>
<protein>
    <recommendedName>
        <fullName evidence="8">Flippase-like domain-containing protein</fullName>
    </recommendedName>
</protein>
<keyword evidence="5 6" id="KW-0472">Membrane</keyword>
<comment type="caution">
    <text evidence="7">The sequence shown here is derived from an EMBL/GenBank/DDBJ whole genome shotgun (WGS) entry which is preliminary data.</text>
</comment>
<evidence type="ECO:0000256" key="6">
    <source>
        <dbReference type="SAM" id="Phobius"/>
    </source>
</evidence>
<keyword evidence="3 6" id="KW-0812">Transmembrane</keyword>
<feature type="transmembrane region" description="Helical" evidence="6">
    <location>
        <begin position="49"/>
        <end position="71"/>
    </location>
</feature>
<evidence type="ECO:0000256" key="4">
    <source>
        <dbReference type="ARBA" id="ARBA00022989"/>
    </source>
</evidence>
<dbReference type="GO" id="GO:0005886">
    <property type="term" value="C:plasma membrane"/>
    <property type="evidence" value="ECO:0007669"/>
    <property type="project" value="UniProtKB-SubCell"/>
</dbReference>
<evidence type="ECO:0000256" key="1">
    <source>
        <dbReference type="ARBA" id="ARBA00004651"/>
    </source>
</evidence>
<feature type="transmembrane region" description="Helical" evidence="6">
    <location>
        <begin position="214"/>
        <end position="232"/>
    </location>
</feature>
<feature type="transmembrane region" description="Helical" evidence="6">
    <location>
        <begin position="186"/>
        <end position="208"/>
    </location>
</feature>
<feature type="non-terminal residue" evidence="7">
    <location>
        <position position="1"/>
    </location>
</feature>
<comment type="subcellular location">
    <subcellularLocation>
        <location evidence="1">Cell membrane</location>
        <topology evidence="1">Multi-pass membrane protein</topology>
    </subcellularLocation>
</comment>
<organism evidence="7">
    <name type="scientific">marine sediment metagenome</name>
    <dbReference type="NCBI Taxonomy" id="412755"/>
    <lineage>
        <taxon>unclassified sequences</taxon>
        <taxon>metagenomes</taxon>
        <taxon>ecological metagenomes</taxon>
    </lineage>
</organism>
<dbReference type="EMBL" id="LAZR01062123">
    <property type="protein sequence ID" value="KKK62175.1"/>
    <property type="molecule type" value="Genomic_DNA"/>
</dbReference>
<dbReference type="Pfam" id="PF03706">
    <property type="entry name" value="LPG_synthase_TM"/>
    <property type="match status" value="1"/>
</dbReference>